<feature type="domain" description="Phosphoribosyltransferase" evidence="3">
    <location>
        <begin position="26"/>
        <end position="153"/>
    </location>
</feature>
<dbReference type="Gene3D" id="3.40.50.2020">
    <property type="match status" value="1"/>
</dbReference>
<protein>
    <submittedName>
        <fullName evidence="4">Xanthine-guanine phosphoribosyltransferase</fullName>
    </submittedName>
</protein>
<evidence type="ECO:0000259" key="3">
    <source>
        <dbReference type="Pfam" id="PF00156"/>
    </source>
</evidence>
<dbReference type="PANTHER" id="PTHR43363">
    <property type="entry name" value="HYPOXANTHINE PHOSPHORIBOSYLTRANSFERASE"/>
    <property type="match status" value="1"/>
</dbReference>
<reference evidence="4" key="1">
    <citation type="submission" date="2013-08" db="EMBL/GenBank/DDBJ databases">
        <authorList>
            <person name="Mendez C."/>
            <person name="Richter M."/>
            <person name="Ferrer M."/>
            <person name="Sanchez J."/>
        </authorList>
    </citation>
    <scope>NUCLEOTIDE SEQUENCE</scope>
</reference>
<keyword evidence="1 4" id="KW-0328">Glycosyltransferase</keyword>
<proteinExistence type="predicted"/>
<dbReference type="EMBL" id="AUZY01006761">
    <property type="protein sequence ID" value="EQD53338.1"/>
    <property type="molecule type" value="Genomic_DNA"/>
</dbReference>
<accession>T1A929</accession>
<reference evidence="4" key="2">
    <citation type="journal article" date="2014" name="ISME J.">
        <title>Microbial stratification in low pH oxic and suboxic macroscopic growths along an acid mine drainage.</title>
        <authorList>
            <person name="Mendez-Garcia C."/>
            <person name="Mesa V."/>
            <person name="Sprenger R.R."/>
            <person name="Richter M."/>
            <person name="Diez M.S."/>
            <person name="Solano J."/>
            <person name="Bargiela R."/>
            <person name="Golyshina O.V."/>
            <person name="Manteca A."/>
            <person name="Ramos J.L."/>
            <person name="Gallego J.R."/>
            <person name="Llorente I."/>
            <person name="Martins Dos Santos V.A."/>
            <person name="Jensen O.N."/>
            <person name="Pelaez A.I."/>
            <person name="Sanchez J."/>
            <person name="Ferrer M."/>
        </authorList>
    </citation>
    <scope>NUCLEOTIDE SEQUENCE</scope>
</reference>
<comment type="caution">
    <text evidence="4">The sequence shown here is derived from an EMBL/GenBank/DDBJ whole genome shotgun (WGS) entry which is preliminary data.</text>
</comment>
<gene>
    <name evidence="4" type="ORF">B1B_10317</name>
</gene>
<dbReference type="AlphaFoldDB" id="T1A929"/>
<keyword evidence="2 4" id="KW-0808">Transferase</keyword>
<dbReference type="GO" id="GO:0016757">
    <property type="term" value="F:glycosyltransferase activity"/>
    <property type="evidence" value="ECO:0007669"/>
    <property type="project" value="UniProtKB-KW"/>
</dbReference>
<evidence type="ECO:0000256" key="2">
    <source>
        <dbReference type="ARBA" id="ARBA00022679"/>
    </source>
</evidence>
<name>T1A929_9ZZZZ</name>
<sequence length="200" mass="22446">MDLPVCRRVSWPDVELWSDRLEEAVRSSGRIPETIIGLTRGGWVPSRMLADRLGVKRLLALRAQHWGVTATPTGEAQLSERLSVSVEGENVLVVDDITDTGESLALAQEHVQTLRPGRLETATYLHIHQAKLRPTYVAEEISRDSWVWFVFPWNYWEDLRTLARKAATMDPGPEAIRAVLLERCALDVPSEDVARALASP</sequence>
<evidence type="ECO:0000313" key="4">
    <source>
        <dbReference type="EMBL" id="EQD53338.1"/>
    </source>
</evidence>
<dbReference type="InterPro" id="IPR029057">
    <property type="entry name" value="PRTase-like"/>
</dbReference>
<evidence type="ECO:0000256" key="1">
    <source>
        <dbReference type="ARBA" id="ARBA00022676"/>
    </source>
</evidence>
<dbReference type="CDD" id="cd06223">
    <property type="entry name" value="PRTases_typeI"/>
    <property type="match status" value="1"/>
</dbReference>
<dbReference type="Pfam" id="PF00156">
    <property type="entry name" value="Pribosyltran"/>
    <property type="match status" value="1"/>
</dbReference>
<dbReference type="PANTHER" id="PTHR43363:SF2">
    <property type="entry name" value="PHOSPHORIBOSYLTRANSFERASE"/>
    <property type="match status" value="1"/>
</dbReference>
<dbReference type="SUPFAM" id="SSF53271">
    <property type="entry name" value="PRTase-like"/>
    <property type="match status" value="1"/>
</dbReference>
<organism evidence="4">
    <name type="scientific">mine drainage metagenome</name>
    <dbReference type="NCBI Taxonomy" id="410659"/>
    <lineage>
        <taxon>unclassified sequences</taxon>
        <taxon>metagenomes</taxon>
        <taxon>ecological metagenomes</taxon>
    </lineage>
</organism>
<dbReference type="InterPro" id="IPR000836">
    <property type="entry name" value="PRTase_dom"/>
</dbReference>